<evidence type="ECO:0000313" key="1">
    <source>
        <dbReference type="EMBL" id="KAJ1936885.1"/>
    </source>
</evidence>
<gene>
    <name evidence="1" type="ORF">FBU59_004916</name>
</gene>
<comment type="caution">
    <text evidence="1">The sequence shown here is derived from an EMBL/GenBank/DDBJ whole genome shotgun (WGS) entry which is preliminary data.</text>
</comment>
<sequence>MPFFKIFKSSQTDAKHIASNDSDAASTTTATTRIGEQTIRTAGQGNSAEDALSFLYGNINVGNIPNLSCQNKI</sequence>
<reference evidence="1" key="1">
    <citation type="submission" date="2022-07" db="EMBL/GenBank/DDBJ databases">
        <title>Phylogenomic reconstructions and comparative analyses of Kickxellomycotina fungi.</title>
        <authorList>
            <person name="Reynolds N.K."/>
            <person name="Stajich J.E."/>
            <person name="Barry K."/>
            <person name="Grigoriev I.V."/>
            <person name="Crous P."/>
            <person name="Smith M.E."/>
        </authorList>
    </citation>
    <scope>NUCLEOTIDE SEQUENCE</scope>
    <source>
        <strain evidence="1">NRRL 5244</strain>
    </source>
</reference>
<dbReference type="EMBL" id="JANBPW010003715">
    <property type="protein sequence ID" value="KAJ1936885.1"/>
    <property type="molecule type" value="Genomic_DNA"/>
</dbReference>
<name>A0ACC1J414_9FUNG</name>
<dbReference type="Proteomes" id="UP001150603">
    <property type="component" value="Unassembled WGS sequence"/>
</dbReference>
<accession>A0ACC1J414</accession>
<keyword evidence="2" id="KW-1185">Reference proteome</keyword>
<proteinExistence type="predicted"/>
<organism evidence="1 2">
    <name type="scientific">Linderina macrospora</name>
    <dbReference type="NCBI Taxonomy" id="4868"/>
    <lineage>
        <taxon>Eukaryota</taxon>
        <taxon>Fungi</taxon>
        <taxon>Fungi incertae sedis</taxon>
        <taxon>Zoopagomycota</taxon>
        <taxon>Kickxellomycotina</taxon>
        <taxon>Kickxellomycetes</taxon>
        <taxon>Kickxellales</taxon>
        <taxon>Kickxellaceae</taxon>
        <taxon>Linderina</taxon>
    </lineage>
</organism>
<evidence type="ECO:0000313" key="2">
    <source>
        <dbReference type="Proteomes" id="UP001150603"/>
    </source>
</evidence>
<protein>
    <submittedName>
        <fullName evidence="1">Uncharacterized protein</fullName>
    </submittedName>
</protein>